<dbReference type="EMBL" id="GBRH01265451">
    <property type="protein sequence ID" value="JAD32444.1"/>
    <property type="molecule type" value="Transcribed_RNA"/>
</dbReference>
<sequence length="40" mass="4728">MHAGTPCQRKIQDMTARSNDFWMLVQISARLQCIWSFWGL</sequence>
<accession>A0A0A9QP62</accession>
<proteinExistence type="predicted"/>
<organism evidence="1">
    <name type="scientific">Arundo donax</name>
    <name type="common">Giant reed</name>
    <name type="synonym">Donax arundinaceus</name>
    <dbReference type="NCBI Taxonomy" id="35708"/>
    <lineage>
        <taxon>Eukaryota</taxon>
        <taxon>Viridiplantae</taxon>
        <taxon>Streptophyta</taxon>
        <taxon>Embryophyta</taxon>
        <taxon>Tracheophyta</taxon>
        <taxon>Spermatophyta</taxon>
        <taxon>Magnoliopsida</taxon>
        <taxon>Liliopsida</taxon>
        <taxon>Poales</taxon>
        <taxon>Poaceae</taxon>
        <taxon>PACMAD clade</taxon>
        <taxon>Arundinoideae</taxon>
        <taxon>Arundineae</taxon>
        <taxon>Arundo</taxon>
    </lineage>
</organism>
<evidence type="ECO:0000313" key="1">
    <source>
        <dbReference type="EMBL" id="JAD32444.1"/>
    </source>
</evidence>
<dbReference type="AlphaFoldDB" id="A0A0A9QP62"/>
<reference evidence="1" key="1">
    <citation type="submission" date="2014-09" db="EMBL/GenBank/DDBJ databases">
        <authorList>
            <person name="Magalhaes I.L.F."/>
            <person name="Oliveira U."/>
            <person name="Santos F.R."/>
            <person name="Vidigal T.H.D.A."/>
            <person name="Brescovit A.D."/>
            <person name="Santos A.J."/>
        </authorList>
    </citation>
    <scope>NUCLEOTIDE SEQUENCE</scope>
    <source>
        <tissue evidence="1">Shoot tissue taken approximately 20 cm above the soil surface</tissue>
    </source>
</reference>
<reference evidence="1" key="2">
    <citation type="journal article" date="2015" name="Data Brief">
        <title>Shoot transcriptome of the giant reed, Arundo donax.</title>
        <authorList>
            <person name="Barrero R.A."/>
            <person name="Guerrero F.D."/>
            <person name="Moolhuijzen P."/>
            <person name="Goolsby J.A."/>
            <person name="Tidwell J."/>
            <person name="Bellgard S.E."/>
            <person name="Bellgard M.I."/>
        </authorList>
    </citation>
    <scope>NUCLEOTIDE SEQUENCE</scope>
    <source>
        <tissue evidence="1">Shoot tissue taken approximately 20 cm above the soil surface</tissue>
    </source>
</reference>
<name>A0A0A9QP62_ARUDO</name>
<protein>
    <submittedName>
        <fullName evidence="1">Uncharacterized protein</fullName>
    </submittedName>
</protein>